<keyword evidence="1" id="KW-0812">Transmembrane</keyword>
<name>A0A1G2PGF5_9BACT</name>
<proteinExistence type="predicted"/>
<comment type="caution">
    <text evidence="2">The sequence shown here is derived from an EMBL/GenBank/DDBJ whole genome shotgun (WGS) entry which is preliminary data.</text>
</comment>
<dbReference type="EMBL" id="MHSR01000013">
    <property type="protein sequence ID" value="OHA46672.1"/>
    <property type="molecule type" value="Genomic_DNA"/>
</dbReference>
<keyword evidence="1" id="KW-0472">Membrane</keyword>
<feature type="transmembrane region" description="Helical" evidence="1">
    <location>
        <begin position="78"/>
        <end position="101"/>
    </location>
</feature>
<feature type="transmembrane region" description="Helical" evidence="1">
    <location>
        <begin position="122"/>
        <end position="142"/>
    </location>
</feature>
<gene>
    <name evidence="2" type="ORF">A2828_02090</name>
</gene>
<dbReference type="AlphaFoldDB" id="A0A1G2PGF5"/>
<accession>A0A1G2PGF5</accession>
<evidence type="ECO:0000313" key="3">
    <source>
        <dbReference type="Proteomes" id="UP000178869"/>
    </source>
</evidence>
<sequence length="279" mass="29038">MVKFILKNVRIRSQFALLMLGLIVFFSVFYFAQTSNAATICTINDPNQGIPFEKGLGLPIIGSFNPTIGTNTGSLPDLIVYVFKLGVGSAGFLALVMMVVAGIQYAAGAGNSTSQNEAKERITNAILGLVLLLSSYIILAAINGSLVNFATITLPTADNAYGAKCPSQRSECGKLMDNVSVDEANSVCNANTCGGIRTECAIERSYTTNSTTGYVEAFHDVYCCAPQGTSSGGGGAITPTCSISSCTACTNQGKAACEAVGCVWEGGAQGLVLPFCRQP</sequence>
<dbReference type="InterPro" id="IPR043993">
    <property type="entry name" value="T4SS_pilin"/>
</dbReference>
<dbReference type="Proteomes" id="UP000178869">
    <property type="component" value="Unassembled WGS sequence"/>
</dbReference>
<dbReference type="Pfam" id="PF18895">
    <property type="entry name" value="T4SS_pilin"/>
    <property type="match status" value="1"/>
</dbReference>
<reference evidence="2 3" key="1">
    <citation type="journal article" date="2016" name="Nat. Commun.">
        <title>Thousands of microbial genomes shed light on interconnected biogeochemical processes in an aquifer system.</title>
        <authorList>
            <person name="Anantharaman K."/>
            <person name="Brown C.T."/>
            <person name="Hug L.A."/>
            <person name="Sharon I."/>
            <person name="Castelle C.J."/>
            <person name="Probst A.J."/>
            <person name="Thomas B.C."/>
            <person name="Singh A."/>
            <person name="Wilkins M.J."/>
            <person name="Karaoz U."/>
            <person name="Brodie E.L."/>
            <person name="Williams K.H."/>
            <person name="Hubbard S.S."/>
            <person name="Banfield J.F."/>
        </authorList>
    </citation>
    <scope>NUCLEOTIDE SEQUENCE [LARGE SCALE GENOMIC DNA]</scope>
</reference>
<protein>
    <submittedName>
        <fullName evidence="2">Uncharacterized protein</fullName>
    </submittedName>
</protein>
<evidence type="ECO:0000256" key="1">
    <source>
        <dbReference type="SAM" id="Phobius"/>
    </source>
</evidence>
<organism evidence="2 3">
    <name type="scientific">Candidatus Terrybacteria bacterium RIFCSPHIGHO2_01_FULL_43_35</name>
    <dbReference type="NCBI Taxonomy" id="1802361"/>
    <lineage>
        <taxon>Bacteria</taxon>
        <taxon>Candidatus Terryibacteriota</taxon>
    </lineage>
</organism>
<keyword evidence="1" id="KW-1133">Transmembrane helix</keyword>
<evidence type="ECO:0000313" key="2">
    <source>
        <dbReference type="EMBL" id="OHA46672.1"/>
    </source>
</evidence>